<dbReference type="Proteomes" id="UP000201917">
    <property type="component" value="Segment"/>
</dbReference>
<organism evidence="1 2">
    <name type="scientific">Sucra jujuba nucleopolyhedrovirus</name>
    <dbReference type="NCBI Taxonomy" id="1563660"/>
    <lineage>
        <taxon>Viruses</taxon>
        <taxon>Viruses incertae sedis</taxon>
        <taxon>Naldaviricetes</taxon>
        <taxon>Lefavirales</taxon>
        <taxon>Baculoviridae</taxon>
        <taxon>Alphabaculovirus</taxon>
        <taxon>Alphabaculovirus sujujubae</taxon>
    </lineage>
</organism>
<dbReference type="InterPro" id="IPR006997">
    <property type="entry name" value="Baculo_Y142"/>
</dbReference>
<dbReference type="GeneID" id="26382473"/>
<dbReference type="EMBL" id="KJ676450">
    <property type="protein sequence ID" value="AIU41257.1"/>
    <property type="molecule type" value="Genomic_DNA"/>
</dbReference>
<proteinExistence type="predicted"/>
<accession>A0A097P8V0</accession>
<name>A0A097P8V0_9ABAC</name>
<dbReference type="RefSeq" id="YP_009186709.1">
    <property type="nucleotide sequence ID" value="NC_028636.1"/>
</dbReference>
<dbReference type="Pfam" id="PF04913">
    <property type="entry name" value="Baculo_Y142"/>
    <property type="match status" value="1"/>
</dbReference>
<reference evidence="1 2" key="1">
    <citation type="journal article" date="2014" name="PLoS ONE">
        <title>Genomic Sequencing and Analysis of Sucra jujuba Nucleopolyhedrovirus.</title>
        <authorList>
            <person name="Liu X."/>
            <person name="Yin F."/>
            <person name="Zhu Z."/>
            <person name="Hou D."/>
            <person name="Wang J."/>
            <person name="Zhang L."/>
            <person name="Wang M."/>
            <person name="Wang H."/>
            <person name="Hu Z."/>
            <person name="Deng F."/>
        </authorList>
    </citation>
    <scope>NUCLEOTIDE SEQUENCE [LARGE SCALE GENOMIC DNA]</scope>
    <source>
        <strain evidence="1">473</strain>
    </source>
</reference>
<evidence type="ECO:0000313" key="2">
    <source>
        <dbReference type="Proteomes" id="UP000201917"/>
    </source>
</evidence>
<sequence length="477" mass="56183">MSVVAEKVSIDFNQFKYLFLASYFNLSDYDGLSAESKPFVSLFLRNRFDMLNEADLLRYLDYLSNLKLKNLIFDRNVDMFRYIKPQFKFICQKNNMDILMFDDKIYVRPDTAIYATNFFVKDPSQFRVMLYREFSKVLPDKKFVSNSDRHCLLDGEIGYIFEDSFLDWCGVRMCAAPKPYATGDQSFRLYLIGDLMARHFIDNNVVFANTDDYQLRNFHKGLPLFRTNYKIINSKKFVTRKPNVLFNELRSELDSHSAYIKFIQRDYIYDGVFTDDLLELLGEYMTETSLLKFVTKFSEHVQTSPEQYNSYNEIVVDRYAVNKYRKLNIKIDPNTRFPFTRQNEPAHIMKHDNMIQIKGTLNAFYVPHCVAILMNNSLFGATESIEFTPALIPYVQHSPPYRLKSESYVVDKTNKLYLCKQFFGANVPAFILIRGDYESTFKSLNELKNAWVYNTLIKLMITPDLIDRSLEIIRSNF</sequence>
<dbReference type="KEGG" id="vg:26382473"/>
<keyword evidence="2" id="KW-1185">Reference proteome</keyword>
<dbReference type="OrthoDB" id="4896at10239"/>
<evidence type="ECO:0000313" key="1">
    <source>
        <dbReference type="EMBL" id="AIU41257.1"/>
    </source>
</evidence>
<protein>
    <submittedName>
        <fullName evidence="1">p49</fullName>
    </submittedName>
</protein>